<dbReference type="PANTHER" id="PTHR30011">
    <property type="entry name" value="ALKANESULFONATE MONOOXYGENASE-RELATED"/>
    <property type="match status" value="1"/>
</dbReference>
<keyword evidence="1 6" id="KW-0285">Flavoprotein</keyword>
<dbReference type="AlphaFoldDB" id="A0A4Q5J3H4"/>
<keyword evidence="3" id="KW-0560">Oxidoreductase</keyword>
<feature type="binding site" evidence="6">
    <location>
        <position position="217"/>
    </location>
    <ligand>
        <name>FMN</name>
        <dbReference type="ChEBI" id="CHEBI:58210"/>
    </ligand>
</feature>
<evidence type="ECO:0000256" key="2">
    <source>
        <dbReference type="ARBA" id="ARBA00022643"/>
    </source>
</evidence>
<evidence type="ECO:0000313" key="8">
    <source>
        <dbReference type="EMBL" id="RYU13044.1"/>
    </source>
</evidence>
<evidence type="ECO:0000256" key="3">
    <source>
        <dbReference type="ARBA" id="ARBA00023002"/>
    </source>
</evidence>
<feature type="binding site" evidence="6">
    <location>
        <position position="93"/>
    </location>
    <ligand>
        <name>FMN</name>
        <dbReference type="ChEBI" id="CHEBI:58210"/>
    </ligand>
</feature>
<dbReference type="InterPro" id="IPR011251">
    <property type="entry name" value="Luciferase-like_dom"/>
</dbReference>
<evidence type="ECO:0000256" key="5">
    <source>
        <dbReference type="ARBA" id="ARBA00033748"/>
    </source>
</evidence>
<dbReference type="Pfam" id="PF00296">
    <property type="entry name" value="Bac_luciferase"/>
    <property type="match status" value="1"/>
</dbReference>
<proteinExistence type="inferred from homology"/>
<dbReference type="GO" id="GO:0016705">
    <property type="term" value="F:oxidoreductase activity, acting on paired donors, with incorporation or reduction of molecular oxygen"/>
    <property type="evidence" value="ECO:0007669"/>
    <property type="project" value="InterPro"/>
</dbReference>
<dbReference type="SUPFAM" id="SSF51679">
    <property type="entry name" value="Bacterial luciferase-like"/>
    <property type="match status" value="1"/>
</dbReference>
<feature type="binding site" evidence="6">
    <location>
        <position position="143"/>
    </location>
    <ligand>
        <name>FMN</name>
        <dbReference type="ChEBI" id="CHEBI:58210"/>
    </ligand>
</feature>
<dbReference type="CDD" id="cd01095">
    <property type="entry name" value="Nitrilotriacetate_monoxgenase"/>
    <property type="match status" value="1"/>
</dbReference>
<dbReference type="OrthoDB" id="4437611at2"/>
<dbReference type="GO" id="GO:0004497">
    <property type="term" value="F:monooxygenase activity"/>
    <property type="evidence" value="ECO:0007669"/>
    <property type="project" value="UniProtKB-KW"/>
</dbReference>
<name>A0A4Q5J3H4_9ACTN</name>
<comment type="caution">
    <text evidence="8">The sequence shown here is derived from an EMBL/GenBank/DDBJ whole genome shotgun (WGS) entry which is preliminary data.</text>
</comment>
<evidence type="ECO:0000313" key="9">
    <source>
        <dbReference type="Proteomes" id="UP000291189"/>
    </source>
</evidence>
<keyword evidence="9" id="KW-1185">Reference proteome</keyword>
<protein>
    <submittedName>
        <fullName evidence="8">LLM class flavin-dependent oxidoreductase</fullName>
    </submittedName>
</protein>
<evidence type="ECO:0000256" key="6">
    <source>
        <dbReference type="PIRSR" id="PIRSR000337-1"/>
    </source>
</evidence>
<dbReference type="PANTHER" id="PTHR30011:SF16">
    <property type="entry name" value="C2H2 FINGER DOMAIN TRANSCRIPTION FACTOR (EUROFUNG)-RELATED"/>
    <property type="match status" value="1"/>
</dbReference>
<dbReference type="NCBIfam" id="TIGR03860">
    <property type="entry name" value="FMN_nitrolo"/>
    <property type="match status" value="1"/>
</dbReference>
<evidence type="ECO:0000256" key="4">
    <source>
        <dbReference type="ARBA" id="ARBA00023033"/>
    </source>
</evidence>
<accession>A0A4Q5J3H4</accession>
<evidence type="ECO:0000256" key="1">
    <source>
        <dbReference type="ARBA" id="ARBA00022630"/>
    </source>
</evidence>
<feature type="binding site" evidence="6">
    <location>
        <position position="56"/>
    </location>
    <ligand>
        <name>FMN</name>
        <dbReference type="ChEBI" id="CHEBI:58210"/>
    </ligand>
</feature>
<keyword evidence="2 6" id="KW-0288">FMN</keyword>
<reference evidence="8 9" key="1">
    <citation type="submission" date="2019-01" db="EMBL/GenBank/DDBJ databases">
        <title>Nocardioides guangzhouensis sp. nov., an actinobacterium isolated from soil.</title>
        <authorList>
            <person name="Fu Y."/>
            <person name="Cai Y."/>
            <person name="Lin Z."/>
            <person name="Chen P."/>
        </authorList>
    </citation>
    <scope>NUCLEOTIDE SEQUENCE [LARGE SCALE GENOMIC DNA]</scope>
    <source>
        <strain evidence="8 9">NBRC 105384</strain>
    </source>
</reference>
<keyword evidence="4" id="KW-0503">Monooxygenase</keyword>
<dbReference type="InterPro" id="IPR016215">
    <property type="entry name" value="NTA_MOA"/>
</dbReference>
<feature type="domain" description="Luciferase-like" evidence="7">
    <location>
        <begin position="22"/>
        <end position="385"/>
    </location>
</feature>
<organism evidence="8 9">
    <name type="scientific">Nocardioides iriomotensis</name>
    <dbReference type="NCBI Taxonomy" id="715784"/>
    <lineage>
        <taxon>Bacteria</taxon>
        <taxon>Bacillati</taxon>
        <taxon>Actinomycetota</taxon>
        <taxon>Actinomycetes</taxon>
        <taxon>Propionibacteriales</taxon>
        <taxon>Nocardioidaceae</taxon>
        <taxon>Nocardioides</taxon>
    </lineage>
</organism>
<dbReference type="PIRSF" id="PIRSF000337">
    <property type="entry name" value="NTA_MOA"/>
    <property type="match status" value="1"/>
</dbReference>
<dbReference type="Proteomes" id="UP000291189">
    <property type="component" value="Unassembled WGS sequence"/>
</dbReference>
<feature type="binding site" evidence="6">
    <location>
        <position position="218"/>
    </location>
    <ligand>
        <name>FMN</name>
        <dbReference type="ChEBI" id="CHEBI:58210"/>
    </ligand>
</feature>
<dbReference type="RefSeq" id="WP_129986863.1">
    <property type="nucleotide sequence ID" value="NZ_SDPU01000020.1"/>
</dbReference>
<evidence type="ECO:0000259" key="7">
    <source>
        <dbReference type="Pfam" id="PF00296"/>
    </source>
</evidence>
<feature type="binding site" evidence="6">
    <location>
        <position position="147"/>
    </location>
    <ligand>
        <name>FMN</name>
        <dbReference type="ChEBI" id="CHEBI:58210"/>
    </ligand>
</feature>
<gene>
    <name evidence="8" type="ORF">ETU37_08945</name>
</gene>
<sequence length="438" mass="48088">MTRQLHLNLFIHGRGHHEASWRHPRSTGEALTDIGYFQKLATTAERGKFDSMFLADHLTLSTELEHRAAAGLEPITTLAALAGATSRLGLIATASATFTEPFNLARQFASVDHISGGRAGWNIVTSWSKGVERNFGHDEPIPHDERYVRAHEYLEVVTALWDSWADDAVVDDPSTGVYVDRSKIREIDHRGTFQQVRGPLNLPRSPQGHPVLVQAGSSGPGRDFAARFAEAVFTAHMHVGTAREFYTDLKARVRGRGRDEQSLLVLPGISPILGSTEAEAEQLRAELQELSLSSVGLAHLSARFGGADLSHLDLEQRLTTDDLPDPGSVQGAQSRARLIADFVRAEKPTLRELLEKLAGARGHFVVVGSPEKIADVMEEWFTGGAADGFNVMPPLLPASLDDFVEYVVPLLQRRGLFRREYTGTTLRDHYGLARPAST</sequence>
<comment type="similarity">
    <text evidence="5">Belongs to the NtaA/SnaA/DszA monooxygenase family.</text>
</comment>
<dbReference type="InterPro" id="IPR051260">
    <property type="entry name" value="Diverse_substr_monoxygenases"/>
</dbReference>
<dbReference type="InterPro" id="IPR036661">
    <property type="entry name" value="Luciferase-like_sf"/>
</dbReference>
<dbReference type="Gene3D" id="3.20.20.30">
    <property type="entry name" value="Luciferase-like domain"/>
    <property type="match status" value="1"/>
</dbReference>
<dbReference type="EMBL" id="SDPU01000020">
    <property type="protein sequence ID" value="RYU13044.1"/>
    <property type="molecule type" value="Genomic_DNA"/>
</dbReference>